<evidence type="ECO:0000313" key="1">
    <source>
        <dbReference type="EMBL" id="KAI4306253.1"/>
    </source>
</evidence>
<comment type="caution">
    <text evidence="1">The sequence shown here is derived from an EMBL/GenBank/DDBJ whole genome shotgun (WGS) entry which is preliminary data.</text>
</comment>
<sequence>MKMASFAGNIGFKASTQLHSRAFLLPWVVWKSRISCSKSRDYSSSGPVRYIPTTTSKVIMSETSPPVKSLEKNGRTSHPDISVSKIDDGKDVQRRVLHYEDSQNLNEMHDKLLLDDSEQDCEKLEEVQHVVEDLRIYEARGCNDQDSLQMDKCTIDAEESAIHSLAARALTVVELRKKLLEKRFSPDTVEAVVNNFKRRGLINDKLYAEAFSRSRWSSSSWGPRRIKQALFKKGVSQDDAKKAVELVFKGDDDNGDQKSSIGMSKQSMDHLYLQASKQWYRSQDAPKETRKSRIIRWLQYRGFNWDVISIILKKLDSQNPP</sequence>
<dbReference type="Proteomes" id="UP000828941">
    <property type="component" value="Chromosome 12"/>
</dbReference>
<dbReference type="EMBL" id="CM039437">
    <property type="protein sequence ID" value="KAI4306253.1"/>
    <property type="molecule type" value="Genomic_DNA"/>
</dbReference>
<reference evidence="1 2" key="1">
    <citation type="journal article" date="2022" name="DNA Res.">
        <title>Chromosomal-level genome assembly of the orchid tree Bauhinia variegata (Leguminosae; Cercidoideae) supports the allotetraploid origin hypothesis of Bauhinia.</title>
        <authorList>
            <person name="Zhong Y."/>
            <person name="Chen Y."/>
            <person name="Zheng D."/>
            <person name="Pang J."/>
            <person name="Liu Y."/>
            <person name="Luo S."/>
            <person name="Meng S."/>
            <person name="Qian L."/>
            <person name="Wei D."/>
            <person name="Dai S."/>
            <person name="Zhou R."/>
        </authorList>
    </citation>
    <scope>NUCLEOTIDE SEQUENCE [LARGE SCALE GENOMIC DNA]</scope>
    <source>
        <strain evidence="1">BV-YZ2020</strain>
    </source>
</reference>
<organism evidence="1 2">
    <name type="scientific">Bauhinia variegata</name>
    <name type="common">Purple orchid tree</name>
    <name type="synonym">Phanera variegata</name>
    <dbReference type="NCBI Taxonomy" id="167791"/>
    <lineage>
        <taxon>Eukaryota</taxon>
        <taxon>Viridiplantae</taxon>
        <taxon>Streptophyta</taxon>
        <taxon>Embryophyta</taxon>
        <taxon>Tracheophyta</taxon>
        <taxon>Spermatophyta</taxon>
        <taxon>Magnoliopsida</taxon>
        <taxon>eudicotyledons</taxon>
        <taxon>Gunneridae</taxon>
        <taxon>Pentapetalae</taxon>
        <taxon>rosids</taxon>
        <taxon>fabids</taxon>
        <taxon>Fabales</taxon>
        <taxon>Fabaceae</taxon>
        <taxon>Cercidoideae</taxon>
        <taxon>Cercideae</taxon>
        <taxon>Bauhiniinae</taxon>
        <taxon>Bauhinia</taxon>
    </lineage>
</organism>
<accession>A0ACB9LAY0</accession>
<gene>
    <name evidence="1" type="ORF">L6164_029546</name>
</gene>
<protein>
    <submittedName>
        <fullName evidence="1">Uncharacterized protein</fullName>
    </submittedName>
</protein>
<keyword evidence="2" id="KW-1185">Reference proteome</keyword>
<evidence type="ECO:0000313" key="2">
    <source>
        <dbReference type="Proteomes" id="UP000828941"/>
    </source>
</evidence>
<name>A0ACB9LAY0_BAUVA</name>
<proteinExistence type="predicted"/>